<gene>
    <name evidence="2" type="ORF">TWF718_004754</name>
</gene>
<evidence type="ECO:0000313" key="2">
    <source>
        <dbReference type="EMBL" id="KAK6351597.1"/>
    </source>
</evidence>
<feature type="region of interest" description="Disordered" evidence="1">
    <location>
        <begin position="1"/>
        <end position="62"/>
    </location>
</feature>
<evidence type="ECO:0000313" key="3">
    <source>
        <dbReference type="Proteomes" id="UP001313282"/>
    </source>
</evidence>
<dbReference type="EMBL" id="JAVHNR010000002">
    <property type="protein sequence ID" value="KAK6351597.1"/>
    <property type="molecule type" value="Genomic_DNA"/>
</dbReference>
<protein>
    <submittedName>
        <fullName evidence="2">Uncharacterized protein</fullName>
    </submittedName>
</protein>
<keyword evidence="3" id="KW-1185">Reference proteome</keyword>
<evidence type="ECO:0000256" key="1">
    <source>
        <dbReference type="SAM" id="MobiDB-lite"/>
    </source>
</evidence>
<proteinExistence type="predicted"/>
<sequence length="356" mass="38790">MSTIPPKKPLASISPTSPNCDHSHSVPGAPESPENGSPLDPQLCSGLPPQKVFSTHQHGGPNRQLARAALQYENEFPTSEFGGGELMQDGATGSLAFDPSLSSSFSLGSQGAEGQQIQFHDDELHAGDSAQIGREFGFRPSVLQTGKRRISSLSLETQPQAKRTCEESNRAREIASELEAPLPPANTILAANQQAGAASSTSPQSSSIQNGVFLPPSGLPPQSQQQLQANILADVEGLMEKNQYLELLLFNRYQEGERQAGLIREGNAYSEHAKACMKNDGHDINRLRDLLKVTKLGMERWLATLEPFVVRESPATREEHTEGDTPITRVSKEVEGFIRNFEIALKDVRERPVHEI</sequence>
<name>A0AAN8RQR3_9PEZI</name>
<dbReference type="Proteomes" id="UP001313282">
    <property type="component" value="Unassembled WGS sequence"/>
</dbReference>
<accession>A0AAN8RQR3</accession>
<comment type="caution">
    <text evidence="2">The sequence shown here is derived from an EMBL/GenBank/DDBJ whole genome shotgun (WGS) entry which is preliminary data.</text>
</comment>
<organism evidence="2 3">
    <name type="scientific">Orbilia javanica</name>
    <dbReference type="NCBI Taxonomy" id="47235"/>
    <lineage>
        <taxon>Eukaryota</taxon>
        <taxon>Fungi</taxon>
        <taxon>Dikarya</taxon>
        <taxon>Ascomycota</taxon>
        <taxon>Pezizomycotina</taxon>
        <taxon>Orbiliomycetes</taxon>
        <taxon>Orbiliales</taxon>
        <taxon>Orbiliaceae</taxon>
        <taxon>Orbilia</taxon>
    </lineage>
</organism>
<reference evidence="2 3" key="1">
    <citation type="submission" date="2019-10" db="EMBL/GenBank/DDBJ databases">
        <authorList>
            <person name="Palmer J.M."/>
        </authorList>
    </citation>
    <scope>NUCLEOTIDE SEQUENCE [LARGE SCALE GENOMIC DNA]</scope>
    <source>
        <strain evidence="2 3">TWF718</strain>
    </source>
</reference>
<dbReference type="AlphaFoldDB" id="A0AAN8RQR3"/>